<dbReference type="PROSITE" id="PS50297">
    <property type="entry name" value="ANK_REP_REGION"/>
    <property type="match status" value="3"/>
</dbReference>
<dbReference type="KEGG" id="tva:5467516"/>
<dbReference type="InterPro" id="IPR002110">
    <property type="entry name" value="Ankyrin_rpt"/>
</dbReference>
<feature type="repeat" description="ANK" evidence="3">
    <location>
        <begin position="273"/>
        <end position="305"/>
    </location>
</feature>
<dbReference type="PROSITE" id="PS50088">
    <property type="entry name" value="ANK_REPEAT"/>
    <property type="match status" value="4"/>
</dbReference>
<accession>A2DCM7</accession>
<proteinExistence type="predicted"/>
<dbReference type="Gene3D" id="1.25.40.20">
    <property type="entry name" value="Ankyrin repeat-containing domain"/>
    <property type="match status" value="2"/>
</dbReference>
<dbReference type="EMBL" id="DS113187">
    <property type="protein sequence ID" value="EAY21964.1"/>
    <property type="molecule type" value="Genomic_DNA"/>
</dbReference>
<dbReference type="InParanoid" id="A2DCM7"/>
<dbReference type="eggNOG" id="KOG4177">
    <property type="taxonomic scope" value="Eukaryota"/>
</dbReference>
<sequence length="359" mass="40781">MSQSIGQNFEYIGAHIKDYIKDNTPFNTFEIEDIKRIMKYSSFSCEDFNTLLEESHSHVSSNRLYRCTRNANISIKNIDEAISTLKTVQKYMKLGLLRSIIDIFYQIQNDQSESTNKISKHQTKLNQIQNEKENLSKEVESLQSEIKILKVNDLPNEFISKISKLKNSEEFYEIYNFFVEISENGSQQMMSKAFEEGLWQKQNENYPYGNVLHEASYQGNLQLVKSLIESGCDKEITNNYQCTALHWASLNGKLEVVQYLISVGANKEAKNNYGWTPLIASSLSGKLEVVQYLISVGANKDAKNSDGETPLILASSKGHLEVVQYLISVGANKEAKNNDGQTALSVSKDKVREYLLSVE</sequence>
<dbReference type="RefSeq" id="XP_001582950.1">
    <property type="nucleotide sequence ID" value="XM_001582900.1"/>
</dbReference>
<dbReference type="Pfam" id="PF12796">
    <property type="entry name" value="Ank_2"/>
    <property type="match status" value="1"/>
</dbReference>
<dbReference type="OrthoDB" id="10057496at2759"/>
<dbReference type="SMART" id="SM00248">
    <property type="entry name" value="ANK"/>
    <property type="match status" value="4"/>
</dbReference>
<dbReference type="SMR" id="A2DCM7"/>
<dbReference type="InterPro" id="IPR036770">
    <property type="entry name" value="Ankyrin_rpt-contain_sf"/>
</dbReference>
<evidence type="ECO:0000256" key="4">
    <source>
        <dbReference type="SAM" id="Coils"/>
    </source>
</evidence>
<feature type="repeat" description="ANK" evidence="3">
    <location>
        <begin position="306"/>
        <end position="338"/>
    </location>
</feature>
<organism evidence="5 6">
    <name type="scientific">Trichomonas vaginalis (strain ATCC PRA-98 / G3)</name>
    <dbReference type="NCBI Taxonomy" id="412133"/>
    <lineage>
        <taxon>Eukaryota</taxon>
        <taxon>Metamonada</taxon>
        <taxon>Parabasalia</taxon>
        <taxon>Trichomonadida</taxon>
        <taxon>Trichomonadidae</taxon>
        <taxon>Trichomonas</taxon>
    </lineage>
</organism>
<evidence type="ECO:0000313" key="6">
    <source>
        <dbReference type="Proteomes" id="UP000001542"/>
    </source>
</evidence>
<reference evidence="5" key="1">
    <citation type="submission" date="2006-10" db="EMBL/GenBank/DDBJ databases">
        <authorList>
            <person name="Amadeo P."/>
            <person name="Zhao Q."/>
            <person name="Wortman J."/>
            <person name="Fraser-Liggett C."/>
            <person name="Carlton J."/>
        </authorList>
    </citation>
    <scope>NUCLEOTIDE SEQUENCE</scope>
    <source>
        <strain evidence="5">G3</strain>
    </source>
</reference>
<dbReference type="PANTHER" id="PTHR24188:SF29">
    <property type="entry name" value="GH09064P"/>
    <property type="match status" value="1"/>
</dbReference>
<keyword evidence="1" id="KW-0677">Repeat</keyword>
<evidence type="ECO:0000313" key="5">
    <source>
        <dbReference type="EMBL" id="EAY21964.1"/>
    </source>
</evidence>
<feature type="repeat" description="ANK" evidence="3">
    <location>
        <begin position="212"/>
        <end position="239"/>
    </location>
</feature>
<gene>
    <name evidence="5" type="ORF">TVAG_250240</name>
</gene>
<dbReference type="STRING" id="5722.A2DCM7"/>
<keyword evidence="6" id="KW-1185">Reference proteome</keyword>
<evidence type="ECO:0000256" key="2">
    <source>
        <dbReference type="ARBA" id="ARBA00023043"/>
    </source>
</evidence>
<dbReference type="Pfam" id="PF00023">
    <property type="entry name" value="Ank"/>
    <property type="match status" value="1"/>
</dbReference>
<dbReference type="VEuPathDB" id="TrichDB:TVAG_250240"/>
<evidence type="ECO:0000256" key="1">
    <source>
        <dbReference type="ARBA" id="ARBA00022737"/>
    </source>
</evidence>
<reference evidence="5" key="2">
    <citation type="journal article" date="2007" name="Science">
        <title>Draft genome sequence of the sexually transmitted pathogen Trichomonas vaginalis.</title>
        <authorList>
            <person name="Carlton J.M."/>
            <person name="Hirt R.P."/>
            <person name="Silva J.C."/>
            <person name="Delcher A.L."/>
            <person name="Schatz M."/>
            <person name="Zhao Q."/>
            <person name="Wortman J.R."/>
            <person name="Bidwell S.L."/>
            <person name="Alsmark U.C.M."/>
            <person name="Besteiro S."/>
            <person name="Sicheritz-Ponten T."/>
            <person name="Noel C.J."/>
            <person name="Dacks J.B."/>
            <person name="Foster P.G."/>
            <person name="Simillion C."/>
            <person name="Van de Peer Y."/>
            <person name="Miranda-Saavedra D."/>
            <person name="Barton G.J."/>
            <person name="Westrop G.D."/>
            <person name="Mueller S."/>
            <person name="Dessi D."/>
            <person name="Fiori P.L."/>
            <person name="Ren Q."/>
            <person name="Paulsen I."/>
            <person name="Zhang H."/>
            <person name="Bastida-Corcuera F.D."/>
            <person name="Simoes-Barbosa A."/>
            <person name="Brown M.T."/>
            <person name="Hayes R.D."/>
            <person name="Mukherjee M."/>
            <person name="Okumura C.Y."/>
            <person name="Schneider R."/>
            <person name="Smith A.J."/>
            <person name="Vanacova S."/>
            <person name="Villalvazo M."/>
            <person name="Haas B.J."/>
            <person name="Pertea M."/>
            <person name="Feldblyum T.V."/>
            <person name="Utterback T.R."/>
            <person name="Shu C.L."/>
            <person name="Osoegawa K."/>
            <person name="de Jong P.J."/>
            <person name="Hrdy I."/>
            <person name="Horvathova L."/>
            <person name="Zubacova Z."/>
            <person name="Dolezal P."/>
            <person name="Malik S.B."/>
            <person name="Logsdon J.M. Jr."/>
            <person name="Henze K."/>
            <person name="Gupta A."/>
            <person name="Wang C.C."/>
            <person name="Dunne R.L."/>
            <person name="Upcroft J.A."/>
            <person name="Upcroft P."/>
            <person name="White O."/>
            <person name="Salzberg S.L."/>
            <person name="Tang P."/>
            <person name="Chiu C.-H."/>
            <person name="Lee Y.-S."/>
            <person name="Embley T.M."/>
            <person name="Coombs G.H."/>
            <person name="Mottram J.C."/>
            <person name="Tachezy J."/>
            <person name="Fraser-Liggett C.M."/>
            <person name="Johnson P.J."/>
        </authorList>
    </citation>
    <scope>NUCLEOTIDE SEQUENCE [LARGE SCALE GENOMIC DNA]</scope>
    <source>
        <strain evidence="5">G3</strain>
    </source>
</reference>
<dbReference type="Proteomes" id="UP000001542">
    <property type="component" value="Unassembled WGS sequence"/>
</dbReference>
<dbReference type="VEuPathDB" id="TrichDB:TVAGG3_0955990"/>
<keyword evidence="2 3" id="KW-0040">ANK repeat</keyword>
<evidence type="ECO:0000256" key="3">
    <source>
        <dbReference type="PROSITE-ProRule" id="PRU00023"/>
    </source>
</evidence>
<dbReference type="AlphaFoldDB" id="A2DCM7"/>
<protein>
    <submittedName>
        <fullName evidence="5">Uncharacterized protein</fullName>
    </submittedName>
</protein>
<keyword evidence="4" id="KW-0175">Coiled coil</keyword>
<feature type="coiled-coil region" evidence="4">
    <location>
        <begin position="111"/>
        <end position="152"/>
    </location>
</feature>
<name>A2DCM7_TRIV3</name>
<feature type="repeat" description="ANK" evidence="3">
    <location>
        <begin position="240"/>
        <end position="272"/>
    </location>
</feature>
<dbReference type="PANTHER" id="PTHR24188">
    <property type="entry name" value="ANKYRIN REPEAT PROTEIN"/>
    <property type="match status" value="1"/>
</dbReference>
<dbReference type="SUPFAM" id="SSF48403">
    <property type="entry name" value="Ankyrin repeat"/>
    <property type="match status" value="1"/>
</dbReference>